<dbReference type="InterPro" id="IPR029000">
    <property type="entry name" value="Cyclophilin-like_dom_sf"/>
</dbReference>
<name>A0A1P8F8B1_9CHLR</name>
<dbReference type="OrthoDB" id="9807797at2"/>
<reference evidence="7" key="1">
    <citation type="submission" date="2016-11" db="EMBL/GenBank/DDBJ databases">
        <title>Dehalogenimonas formicexedens sp. nov., a chlorinated alkane respiring bacterium isolated from contaminated groundwater.</title>
        <authorList>
            <person name="Key T.A."/>
            <person name="Bowman K.S."/>
            <person name="Lee I."/>
            <person name="Chun J."/>
            <person name="Albuquerque L."/>
            <person name="da Costa M.S."/>
            <person name="Rainey F.A."/>
            <person name="Moe W.M."/>
        </authorList>
    </citation>
    <scope>NUCLEOTIDE SEQUENCE [LARGE SCALE GENOMIC DNA]</scope>
    <source>
        <strain evidence="7">NSZ-14</strain>
    </source>
</reference>
<gene>
    <name evidence="6" type="ORF">Dform_01390</name>
</gene>
<dbReference type="KEGG" id="dfo:Dform_01390"/>
<dbReference type="PANTHER" id="PTHR45625">
    <property type="entry name" value="PEPTIDYL-PROLYL CIS-TRANS ISOMERASE-RELATED"/>
    <property type="match status" value="1"/>
</dbReference>
<evidence type="ECO:0000256" key="1">
    <source>
        <dbReference type="ARBA" id="ARBA00002388"/>
    </source>
</evidence>
<keyword evidence="4" id="KW-0732">Signal</keyword>
<feature type="signal peptide" evidence="4">
    <location>
        <begin position="1"/>
        <end position="20"/>
    </location>
</feature>
<dbReference type="InterPro" id="IPR044666">
    <property type="entry name" value="Cyclophilin_A-like"/>
</dbReference>
<evidence type="ECO:0000313" key="6">
    <source>
        <dbReference type="EMBL" id="APV44714.1"/>
    </source>
</evidence>
<keyword evidence="3 4" id="KW-0413">Isomerase</keyword>
<dbReference type="InterPro" id="IPR002130">
    <property type="entry name" value="Cyclophilin-type_PPIase_dom"/>
</dbReference>
<comment type="catalytic activity">
    <reaction evidence="4">
        <text>[protein]-peptidylproline (omega=180) = [protein]-peptidylproline (omega=0)</text>
        <dbReference type="Rhea" id="RHEA:16237"/>
        <dbReference type="Rhea" id="RHEA-COMP:10747"/>
        <dbReference type="Rhea" id="RHEA-COMP:10748"/>
        <dbReference type="ChEBI" id="CHEBI:83833"/>
        <dbReference type="ChEBI" id="CHEBI:83834"/>
        <dbReference type="EC" id="5.2.1.8"/>
    </reaction>
</comment>
<dbReference type="SUPFAM" id="SSF50891">
    <property type="entry name" value="Cyclophilin-like"/>
    <property type="match status" value="1"/>
</dbReference>
<evidence type="ECO:0000256" key="2">
    <source>
        <dbReference type="ARBA" id="ARBA00023110"/>
    </source>
</evidence>
<evidence type="ECO:0000256" key="3">
    <source>
        <dbReference type="ARBA" id="ARBA00023235"/>
    </source>
</evidence>
<keyword evidence="7" id="KW-1185">Reference proteome</keyword>
<dbReference type="PROSITE" id="PS50072">
    <property type="entry name" value="CSA_PPIASE_2"/>
    <property type="match status" value="1"/>
</dbReference>
<dbReference type="PROSITE" id="PS51257">
    <property type="entry name" value="PROKAR_LIPOPROTEIN"/>
    <property type="match status" value="1"/>
</dbReference>
<dbReference type="EMBL" id="CP018258">
    <property type="protein sequence ID" value="APV44714.1"/>
    <property type="molecule type" value="Genomic_DNA"/>
</dbReference>
<dbReference type="GO" id="GO:0003755">
    <property type="term" value="F:peptidyl-prolyl cis-trans isomerase activity"/>
    <property type="evidence" value="ECO:0007669"/>
    <property type="project" value="UniProtKB-UniRule"/>
</dbReference>
<sequence length="191" mass="20558">MKLLGTFVLLLILMLFPATTGCTSKITYATIETNMGSFKIELFTKDAPKTCENFISLTNKGFYDQTAGNKVIFHRIIQNFMVRTGDPTGTGAGGPGYTFADELPPKRPYDPGIVAMANSGPNTNGSQFFICTGSTARSLDSTPNYTQFGRVVSGMDVVQKIAAVPVVNNGAGEVSKPVDPPYIIKITIEKE</sequence>
<dbReference type="PRINTS" id="PR00153">
    <property type="entry name" value="CSAPPISMRASE"/>
</dbReference>
<proteinExistence type="inferred from homology"/>
<keyword evidence="2 4" id="KW-0697">Rotamase</keyword>
<feature type="domain" description="PPIase cyclophilin-type" evidence="5">
    <location>
        <begin position="25"/>
        <end position="188"/>
    </location>
</feature>
<organism evidence="6 7">
    <name type="scientific">Dehalogenimonas formicexedens</name>
    <dbReference type="NCBI Taxonomy" id="1839801"/>
    <lineage>
        <taxon>Bacteria</taxon>
        <taxon>Bacillati</taxon>
        <taxon>Chloroflexota</taxon>
        <taxon>Dehalococcoidia</taxon>
        <taxon>Dehalococcoidales</taxon>
        <taxon>Dehalococcoidaceae</taxon>
        <taxon>Dehalogenimonas</taxon>
    </lineage>
</organism>
<dbReference type="STRING" id="1839801.Dform_01390"/>
<feature type="chain" id="PRO_5011818269" description="Peptidyl-prolyl cis-trans isomerase" evidence="4">
    <location>
        <begin position="21"/>
        <end position="191"/>
    </location>
</feature>
<dbReference type="Pfam" id="PF00160">
    <property type="entry name" value="Pro_isomerase"/>
    <property type="match status" value="1"/>
</dbReference>
<comment type="similarity">
    <text evidence="4">Belongs to the cyclophilin-type PPIase family.</text>
</comment>
<protein>
    <recommendedName>
        <fullName evidence="4">Peptidyl-prolyl cis-trans isomerase</fullName>
        <shortName evidence="4">PPIase</shortName>
        <ecNumber evidence="4">5.2.1.8</ecNumber>
    </recommendedName>
</protein>
<evidence type="ECO:0000259" key="5">
    <source>
        <dbReference type="PROSITE" id="PS50072"/>
    </source>
</evidence>
<accession>A0A1P8F8B1</accession>
<dbReference type="CDD" id="cd00317">
    <property type="entry name" value="cyclophilin"/>
    <property type="match status" value="1"/>
</dbReference>
<dbReference type="AlphaFoldDB" id="A0A1P8F8B1"/>
<dbReference type="Proteomes" id="UP000185934">
    <property type="component" value="Chromosome"/>
</dbReference>
<dbReference type="EC" id="5.2.1.8" evidence="4"/>
<dbReference type="Gene3D" id="2.40.100.10">
    <property type="entry name" value="Cyclophilin-like"/>
    <property type="match status" value="1"/>
</dbReference>
<evidence type="ECO:0000313" key="7">
    <source>
        <dbReference type="Proteomes" id="UP000185934"/>
    </source>
</evidence>
<dbReference type="PANTHER" id="PTHR45625:SF4">
    <property type="entry name" value="PEPTIDYLPROLYL ISOMERASE DOMAIN AND WD REPEAT-CONTAINING PROTEIN 1"/>
    <property type="match status" value="1"/>
</dbReference>
<comment type="function">
    <text evidence="1 4">PPIases accelerate the folding of proteins. It catalyzes the cis-trans isomerization of proline imidic peptide bonds in oligopeptides.</text>
</comment>
<evidence type="ECO:0000256" key="4">
    <source>
        <dbReference type="RuleBase" id="RU363019"/>
    </source>
</evidence>